<keyword evidence="14" id="KW-0325">Glycoprotein</keyword>
<keyword evidence="5" id="KW-0732">Signal</keyword>
<dbReference type="InterPro" id="IPR013649">
    <property type="entry name" value="Integrin_alpha_Ig-like_1"/>
</dbReference>
<evidence type="ECO:0000256" key="3">
    <source>
        <dbReference type="ARBA" id="ARBA00022692"/>
    </source>
</evidence>
<evidence type="ECO:0000256" key="16">
    <source>
        <dbReference type="RuleBase" id="RU003762"/>
    </source>
</evidence>
<keyword evidence="10 16" id="KW-0401">Integrin</keyword>
<dbReference type="InterPro" id="IPR028994">
    <property type="entry name" value="Integrin_alpha_N"/>
</dbReference>
<feature type="repeat" description="FG-GAP" evidence="15">
    <location>
        <begin position="575"/>
        <end position="631"/>
    </location>
</feature>
<dbReference type="SMART" id="SM00191">
    <property type="entry name" value="Int_alpha"/>
    <property type="match status" value="5"/>
</dbReference>
<evidence type="ECO:0000256" key="4">
    <source>
        <dbReference type="ARBA" id="ARBA00022723"/>
    </source>
</evidence>
<dbReference type="InterPro" id="IPR048286">
    <property type="entry name" value="Integrin_alpha_Ig-like_3"/>
</dbReference>
<comment type="caution">
    <text evidence="18">The sequence shown here is derived from an EMBL/GenBank/DDBJ whole genome shotgun (WGS) entry which is preliminary data.</text>
</comment>
<feature type="repeat" description="FG-GAP" evidence="15">
    <location>
        <begin position="510"/>
        <end position="574"/>
    </location>
</feature>
<keyword evidence="6" id="KW-0677">Repeat</keyword>
<keyword evidence="7" id="KW-0106">Calcium</keyword>
<accession>A0A9W7TBC5</accession>
<dbReference type="GO" id="GO:0033627">
    <property type="term" value="P:cell adhesion mediated by integrin"/>
    <property type="evidence" value="ECO:0007669"/>
    <property type="project" value="TreeGrafter"/>
</dbReference>
<dbReference type="PANTHER" id="PTHR23220">
    <property type="entry name" value="INTEGRIN ALPHA"/>
    <property type="match status" value="1"/>
</dbReference>
<gene>
    <name evidence="18" type="ORF">IRJ41_016161</name>
</gene>
<dbReference type="InterPro" id="IPR032695">
    <property type="entry name" value="Integrin_dom_sf"/>
</dbReference>
<evidence type="ECO:0000256" key="1">
    <source>
        <dbReference type="ARBA" id="ARBA00004479"/>
    </source>
</evidence>
<dbReference type="AlphaFoldDB" id="A0A9W7TBC5"/>
<keyword evidence="11 16" id="KW-0472">Membrane</keyword>
<dbReference type="InterPro" id="IPR002035">
    <property type="entry name" value="VWF_A"/>
</dbReference>
<dbReference type="Pfam" id="PF00092">
    <property type="entry name" value="VWA"/>
    <property type="match status" value="1"/>
</dbReference>
<dbReference type="SMART" id="SM00327">
    <property type="entry name" value="VWA"/>
    <property type="match status" value="1"/>
</dbReference>
<dbReference type="Gene3D" id="2.130.10.130">
    <property type="entry name" value="Integrin alpha, N-terminal"/>
    <property type="match status" value="1"/>
</dbReference>
<dbReference type="Gene3D" id="2.60.40.1510">
    <property type="entry name" value="ntegrin, alpha v. Chain A, domain 3"/>
    <property type="match status" value="1"/>
</dbReference>
<dbReference type="Pfam" id="PF20806">
    <property type="entry name" value="Integrin_A_Ig_3"/>
    <property type="match status" value="1"/>
</dbReference>
<dbReference type="InterPro" id="IPR013519">
    <property type="entry name" value="Int_alpha_beta-p"/>
</dbReference>
<evidence type="ECO:0000256" key="11">
    <source>
        <dbReference type="ARBA" id="ARBA00023136"/>
    </source>
</evidence>
<dbReference type="SUPFAM" id="SSF69179">
    <property type="entry name" value="Integrin domains"/>
    <property type="match status" value="3"/>
</dbReference>
<dbReference type="Gene3D" id="3.40.50.410">
    <property type="entry name" value="von Willebrand factor, type A domain"/>
    <property type="match status" value="1"/>
</dbReference>
<dbReference type="GO" id="GO:0005178">
    <property type="term" value="F:integrin binding"/>
    <property type="evidence" value="ECO:0007669"/>
    <property type="project" value="TreeGrafter"/>
</dbReference>
<evidence type="ECO:0000256" key="9">
    <source>
        <dbReference type="ARBA" id="ARBA00022989"/>
    </source>
</evidence>
<feature type="repeat" description="FG-GAP" evidence="15">
    <location>
        <begin position="635"/>
        <end position="695"/>
    </location>
</feature>
<name>A0A9W7TBC5_TRIRA</name>
<dbReference type="PRINTS" id="PR00453">
    <property type="entry name" value="VWFADOMAIN"/>
</dbReference>
<dbReference type="GO" id="GO:0098609">
    <property type="term" value="P:cell-cell adhesion"/>
    <property type="evidence" value="ECO:0007669"/>
    <property type="project" value="TreeGrafter"/>
</dbReference>
<evidence type="ECO:0000256" key="7">
    <source>
        <dbReference type="ARBA" id="ARBA00022837"/>
    </source>
</evidence>
<evidence type="ECO:0000256" key="8">
    <source>
        <dbReference type="ARBA" id="ARBA00022889"/>
    </source>
</evidence>
<dbReference type="PROSITE" id="PS50234">
    <property type="entry name" value="VWFA"/>
    <property type="match status" value="1"/>
</dbReference>
<dbReference type="EMBL" id="JAFHDT010000022">
    <property type="protein sequence ID" value="KAI7793416.1"/>
    <property type="molecule type" value="Genomic_DNA"/>
</dbReference>
<protein>
    <submittedName>
        <fullName evidence="18">Integrin alpha-2-like</fullName>
    </submittedName>
</protein>
<keyword evidence="3 16" id="KW-0812">Transmembrane</keyword>
<reference evidence="18" key="1">
    <citation type="submission" date="2021-02" db="EMBL/GenBank/DDBJ databases">
        <title>Comparative genomics reveals that relaxation of natural selection precedes convergent phenotypic evolution of cavefish.</title>
        <authorList>
            <person name="Peng Z."/>
        </authorList>
    </citation>
    <scope>NUCLEOTIDE SEQUENCE</scope>
    <source>
        <tissue evidence="18">Muscle</tissue>
    </source>
</reference>
<evidence type="ECO:0000313" key="19">
    <source>
        <dbReference type="Proteomes" id="UP001059041"/>
    </source>
</evidence>
<feature type="domain" description="VWFA" evidence="17">
    <location>
        <begin position="209"/>
        <end position="392"/>
    </location>
</feature>
<keyword evidence="12" id="KW-1015">Disulfide bond</keyword>
<dbReference type="GO" id="GO:0008305">
    <property type="term" value="C:integrin complex"/>
    <property type="evidence" value="ECO:0007669"/>
    <property type="project" value="InterPro"/>
</dbReference>
<sequence>FNSIPSSCSASPQSVTRARHARANALTLDCMRRHWMLDNIMDFVMKYLVLLLFLYCSIDISQGFNVGTSGAKIFSGVSSEQFGYTLQQFSNSQGKWLLVGSPWKGYTQNRKGDISKCDLTNPGTSCQTLNLQNSVNLPTVSNGNNINMSLGLTLTRTTKNGGFMTCGPLWAQLCGSLYFYPGVCAEVNPQFSLQSAFSPAIQKCGSLMDIAIVLDGSNSIYPWEPIVDFLKKLLGSLDIGPQSTQVSVMQYGVDAAFDFYLNSYQTNEAMIRAASGIQQKEGILTNTFQAIDFARNNAFLPQNGGRPGATKVMVVVTDGESSDRNLRDTVIQACDRQNITRFGIAMLGYYTRNKIETSKLIAEIKSIASSPIEKYFFDVSEEAALIEIVGTLGDRIFNIEGVGKAVGGFSMEMSQVGFSAHQTKNKDVVLLGAVGAYEWIGTVVHQTAQRSDVLPRNAFEEVLEDKKHGSLLGYSVSALTDGSSEFYVAGAPRAVHKGQVVVYTIDSKKQPVIIDSQRGEQIGSYFGSVLCPVDVDADGVTDVLLVGAPMYMSEEKFETGRVHIFSITKGILSNQGFLESSQKNARFGMAITAVPDLNLDGFSDVVVGAPLEGNDQGAIYIYYGNRKTIRKQSSQKILGSKVDRTLRFFGRALDGSTDMNGDSVPDVAVGGVGKVVQLWSRGIAVVTAKSSFTPDKISVLSKPCRYAGRQVSCFKAKVCFSAAFRPIKPQAVDIRYNLTLDADLQSSRVSSRGHFSNSDRVVQKDISVTVQDTCEDHEVFVQESPDLVNSIALRVDVVLGYPDADPVLDAFSPSAWEFFIPFSKDCGQDDICFSDLMLSVESEDKLGKTPLVVSHNKKRLSFTVTVMNRKENAYNARVSASYSSNLFYATVTPVTDGSEVKCTLMKESDTLVCQVSYPALRTDQSVSFAIGFDFNLNQLQKAAEVVFEAVSDSTEETPADNKISVSVPVQYNSEIILSREANINVYLLEKEEETSTTINSYRDIGPDFNFNLKVSTGTLAVSPVYLAVSLPISTKAGNPLLYVTSVKTSPPEKIHCADNHLIDPFKINQKPYTASITEESFRGTKDLNCKTASCQAMQCVLKDLEEKSDYYVNVTTKIWNGTFAKADFLSVLLTVGAEIKTSQSDLLFIEQKHLEVDVTVSKPGAKGDVPVGVIVGSVIGGLLLLALAVALLWKLDFFKRKYQPLMKNAENGAEDQELEENL</sequence>
<dbReference type="PRINTS" id="PR01185">
    <property type="entry name" value="INTEGRINA"/>
</dbReference>
<dbReference type="Gene3D" id="1.20.5.930">
    <property type="entry name" value="Bicelle-embedded integrin alpha(iib) transmembrane segment"/>
    <property type="match status" value="1"/>
</dbReference>
<dbReference type="GO" id="GO:0007229">
    <property type="term" value="P:integrin-mediated signaling pathway"/>
    <property type="evidence" value="ECO:0007669"/>
    <property type="project" value="UniProtKB-KW"/>
</dbReference>
<proteinExistence type="inferred from homology"/>
<keyword evidence="4" id="KW-0479">Metal-binding</keyword>
<dbReference type="Proteomes" id="UP001059041">
    <property type="component" value="Linkage Group LG22"/>
</dbReference>
<comment type="similarity">
    <text evidence="2 16">Belongs to the integrin alpha chain family.</text>
</comment>
<dbReference type="SUPFAM" id="SSF53300">
    <property type="entry name" value="vWA-like"/>
    <property type="match status" value="1"/>
</dbReference>
<comment type="subcellular location">
    <subcellularLocation>
        <location evidence="1 16">Membrane</location>
        <topology evidence="1 16">Single-pass type I membrane protein</topology>
    </subcellularLocation>
</comment>
<dbReference type="PANTHER" id="PTHR23220:SF23">
    <property type="entry name" value="INTEGRIN ALPHA-2"/>
    <property type="match status" value="1"/>
</dbReference>
<evidence type="ECO:0000313" key="18">
    <source>
        <dbReference type="EMBL" id="KAI7793416.1"/>
    </source>
</evidence>
<dbReference type="Gene3D" id="2.60.40.1460">
    <property type="entry name" value="Integrin domains. Chain A, domain 2"/>
    <property type="match status" value="1"/>
</dbReference>
<dbReference type="SUPFAM" id="SSF69318">
    <property type="entry name" value="Integrin alpha N-terminal domain"/>
    <property type="match status" value="1"/>
</dbReference>
<dbReference type="InterPro" id="IPR048285">
    <property type="entry name" value="Integrin_alpha_Ig-like_2"/>
</dbReference>
<evidence type="ECO:0000256" key="13">
    <source>
        <dbReference type="ARBA" id="ARBA00023170"/>
    </source>
</evidence>
<evidence type="ECO:0000256" key="5">
    <source>
        <dbReference type="ARBA" id="ARBA00022729"/>
    </source>
</evidence>
<organism evidence="18 19">
    <name type="scientific">Triplophysa rosa</name>
    <name type="common">Cave loach</name>
    <dbReference type="NCBI Taxonomy" id="992332"/>
    <lineage>
        <taxon>Eukaryota</taxon>
        <taxon>Metazoa</taxon>
        <taxon>Chordata</taxon>
        <taxon>Craniata</taxon>
        <taxon>Vertebrata</taxon>
        <taxon>Euteleostomi</taxon>
        <taxon>Actinopterygii</taxon>
        <taxon>Neopterygii</taxon>
        <taxon>Teleostei</taxon>
        <taxon>Ostariophysi</taxon>
        <taxon>Cypriniformes</taxon>
        <taxon>Nemacheilidae</taxon>
        <taxon>Triplophysa</taxon>
    </lineage>
</organism>
<feature type="repeat" description="FG-GAP" evidence="15">
    <location>
        <begin position="68"/>
        <end position="126"/>
    </location>
</feature>
<dbReference type="FunFam" id="3.40.50.410:FF:000012">
    <property type="entry name" value="Integrin, alpha 10"/>
    <property type="match status" value="1"/>
</dbReference>
<evidence type="ECO:0000256" key="15">
    <source>
        <dbReference type="PROSITE-ProRule" id="PRU00803"/>
    </source>
</evidence>
<evidence type="ECO:0000256" key="6">
    <source>
        <dbReference type="ARBA" id="ARBA00022737"/>
    </source>
</evidence>
<evidence type="ECO:0000256" key="12">
    <source>
        <dbReference type="ARBA" id="ARBA00023157"/>
    </source>
</evidence>
<keyword evidence="13 16" id="KW-0675">Receptor</keyword>
<dbReference type="GO" id="GO:0007160">
    <property type="term" value="P:cell-matrix adhesion"/>
    <property type="evidence" value="ECO:0007669"/>
    <property type="project" value="TreeGrafter"/>
</dbReference>
<evidence type="ECO:0000256" key="14">
    <source>
        <dbReference type="ARBA" id="ARBA00023180"/>
    </source>
</evidence>
<dbReference type="InterPro" id="IPR013517">
    <property type="entry name" value="FG-GAP"/>
</dbReference>
<dbReference type="PROSITE" id="PS51470">
    <property type="entry name" value="FG_GAP"/>
    <property type="match status" value="4"/>
</dbReference>
<dbReference type="Gene3D" id="2.60.40.1530">
    <property type="entry name" value="ntegrin, alpha v. Chain A, domain 4"/>
    <property type="match status" value="1"/>
</dbReference>
<keyword evidence="8 16" id="KW-0130">Cell adhesion</keyword>
<evidence type="ECO:0000256" key="10">
    <source>
        <dbReference type="ARBA" id="ARBA00023037"/>
    </source>
</evidence>
<dbReference type="InterPro" id="IPR036465">
    <property type="entry name" value="vWFA_dom_sf"/>
</dbReference>
<dbReference type="Pfam" id="PF08441">
    <property type="entry name" value="Integrin_A_Ig_1"/>
    <property type="match status" value="1"/>
</dbReference>
<feature type="non-terminal residue" evidence="18">
    <location>
        <position position="1222"/>
    </location>
</feature>
<dbReference type="GO" id="GO:0046872">
    <property type="term" value="F:metal ion binding"/>
    <property type="evidence" value="ECO:0007669"/>
    <property type="project" value="UniProtKB-KW"/>
</dbReference>
<keyword evidence="19" id="KW-1185">Reference proteome</keyword>
<dbReference type="InterPro" id="IPR000413">
    <property type="entry name" value="Integrin_alpha"/>
</dbReference>
<feature type="transmembrane region" description="Helical" evidence="16">
    <location>
        <begin position="1171"/>
        <end position="1193"/>
    </location>
</feature>
<evidence type="ECO:0000259" key="17">
    <source>
        <dbReference type="PROSITE" id="PS50234"/>
    </source>
</evidence>
<dbReference type="GO" id="GO:0009897">
    <property type="term" value="C:external side of plasma membrane"/>
    <property type="evidence" value="ECO:0007669"/>
    <property type="project" value="TreeGrafter"/>
</dbReference>
<evidence type="ECO:0000256" key="2">
    <source>
        <dbReference type="ARBA" id="ARBA00008054"/>
    </source>
</evidence>
<dbReference type="Pfam" id="PF20805">
    <property type="entry name" value="Integrin_A_Ig_2"/>
    <property type="match status" value="1"/>
</dbReference>
<dbReference type="Pfam" id="PF01839">
    <property type="entry name" value="FG-GAP"/>
    <property type="match status" value="2"/>
</dbReference>
<keyword evidence="9 16" id="KW-1133">Transmembrane helix</keyword>